<dbReference type="SUPFAM" id="SSF88659">
    <property type="entry name" value="Sigma3 and sigma4 domains of RNA polymerase sigma factors"/>
    <property type="match status" value="1"/>
</dbReference>
<gene>
    <name evidence="7" type="ORF">IE37_02772</name>
</gene>
<dbReference type="GO" id="GO:0016987">
    <property type="term" value="F:sigma factor activity"/>
    <property type="evidence" value="ECO:0007669"/>
    <property type="project" value="UniProtKB-KW"/>
</dbReference>
<dbReference type="RefSeq" id="WP_109727490.1">
    <property type="nucleotide sequence ID" value="NZ_QGDI01000012.1"/>
</dbReference>
<dbReference type="AlphaFoldDB" id="A0A315XUL5"/>
<sequence>MNENDIKRMMKESPEEGFRALFDEYWSYAYTIVYSILRGIGSRNDVEDCTAEVLSDVMMKYDVLRDTSLKAYIGTSAKRRAIDFRRSINTHTALNIPLEAETEYTLASGDDIEADTESSDISAILLSKIEELGEPDSSIIIQKYFYDRSSSETARILGMNPITVRSRLRRALKKLKTILTDMDITL</sequence>
<dbReference type="Gene3D" id="1.10.10.10">
    <property type="entry name" value="Winged helix-like DNA-binding domain superfamily/Winged helix DNA-binding domain"/>
    <property type="match status" value="1"/>
</dbReference>
<dbReference type="InterPro" id="IPR013324">
    <property type="entry name" value="RNA_pol_sigma_r3/r4-like"/>
</dbReference>
<dbReference type="PANTHER" id="PTHR43133">
    <property type="entry name" value="RNA POLYMERASE ECF-TYPE SIGMA FACTO"/>
    <property type="match status" value="1"/>
</dbReference>
<dbReference type="CDD" id="cd06171">
    <property type="entry name" value="Sigma70_r4"/>
    <property type="match status" value="1"/>
</dbReference>
<comment type="caution">
    <text evidence="7">The sequence shown here is derived from an EMBL/GenBank/DDBJ whole genome shotgun (WGS) entry which is preliminary data.</text>
</comment>
<dbReference type="NCBIfam" id="TIGR02937">
    <property type="entry name" value="sigma70-ECF"/>
    <property type="match status" value="1"/>
</dbReference>
<protein>
    <submittedName>
        <fullName evidence="7">RNA polymerase sigma factor (Sigma-70 family)</fullName>
    </submittedName>
</protein>
<dbReference type="InterPro" id="IPR014284">
    <property type="entry name" value="RNA_pol_sigma-70_dom"/>
</dbReference>
<dbReference type="GO" id="GO:0006352">
    <property type="term" value="P:DNA-templated transcription initiation"/>
    <property type="evidence" value="ECO:0007669"/>
    <property type="project" value="InterPro"/>
</dbReference>
<feature type="domain" description="RNA polymerase sigma factor 70 region 4 type 2" evidence="6">
    <location>
        <begin position="124"/>
        <end position="175"/>
    </location>
</feature>
<keyword evidence="3" id="KW-0731">Sigma factor</keyword>
<dbReference type="PANTHER" id="PTHR43133:SF8">
    <property type="entry name" value="RNA POLYMERASE SIGMA FACTOR HI_1459-RELATED"/>
    <property type="match status" value="1"/>
</dbReference>
<proteinExistence type="inferred from homology"/>
<evidence type="ECO:0000259" key="6">
    <source>
        <dbReference type="Pfam" id="PF08281"/>
    </source>
</evidence>
<evidence type="ECO:0000256" key="3">
    <source>
        <dbReference type="ARBA" id="ARBA00023082"/>
    </source>
</evidence>
<accession>A0A315XUL5</accession>
<evidence type="ECO:0000256" key="4">
    <source>
        <dbReference type="ARBA" id="ARBA00023125"/>
    </source>
</evidence>
<evidence type="ECO:0000313" key="8">
    <source>
        <dbReference type="Proteomes" id="UP000245720"/>
    </source>
</evidence>
<evidence type="ECO:0000256" key="2">
    <source>
        <dbReference type="ARBA" id="ARBA00023015"/>
    </source>
</evidence>
<comment type="similarity">
    <text evidence="1">Belongs to the sigma-70 factor family. ECF subfamily.</text>
</comment>
<dbReference type="SUPFAM" id="SSF88946">
    <property type="entry name" value="Sigma2 domain of RNA polymerase sigma factors"/>
    <property type="match status" value="1"/>
</dbReference>
<organism evidence="7 8">
    <name type="scientific">Ruminococcus flavefaciens</name>
    <dbReference type="NCBI Taxonomy" id="1265"/>
    <lineage>
        <taxon>Bacteria</taxon>
        <taxon>Bacillati</taxon>
        <taxon>Bacillota</taxon>
        <taxon>Clostridia</taxon>
        <taxon>Eubacteriales</taxon>
        <taxon>Oscillospiraceae</taxon>
        <taxon>Ruminococcus</taxon>
    </lineage>
</organism>
<dbReference type="Pfam" id="PF08281">
    <property type="entry name" value="Sigma70_r4_2"/>
    <property type="match status" value="1"/>
</dbReference>
<evidence type="ECO:0000313" key="7">
    <source>
        <dbReference type="EMBL" id="PWJ10738.1"/>
    </source>
</evidence>
<name>A0A315XUL5_RUMFL</name>
<dbReference type="GO" id="GO:0003677">
    <property type="term" value="F:DNA binding"/>
    <property type="evidence" value="ECO:0007669"/>
    <property type="project" value="UniProtKB-KW"/>
</dbReference>
<evidence type="ECO:0000256" key="5">
    <source>
        <dbReference type="ARBA" id="ARBA00023163"/>
    </source>
</evidence>
<keyword evidence="2" id="KW-0805">Transcription regulation</keyword>
<evidence type="ECO:0000256" key="1">
    <source>
        <dbReference type="ARBA" id="ARBA00010641"/>
    </source>
</evidence>
<dbReference type="InterPro" id="IPR036388">
    <property type="entry name" value="WH-like_DNA-bd_sf"/>
</dbReference>
<dbReference type="InterPro" id="IPR013325">
    <property type="entry name" value="RNA_pol_sigma_r2"/>
</dbReference>
<reference evidence="7 8" key="1">
    <citation type="submission" date="2018-05" db="EMBL/GenBank/DDBJ databases">
        <title>The Hungate 1000. A catalogue of reference genomes from the rumen microbiome.</title>
        <authorList>
            <person name="Kelly W."/>
        </authorList>
    </citation>
    <scope>NUCLEOTIDE SEQUENCE [LARGE SCALE GENOMIC DNA]</scope>
    <source>
        <strain evidence="7 8">SAb67</strain>
    </source>
</reference>
<dbReference type="EMBL" id="QGDI01000012">
    <property type="protein sequence ID" value="PWJ10738.1"/>
    <property type="molecule type" value="Genomic_DNA"/>
</dbReference>
<dbReference type="Proteomes" id="UP000245720">
    <property type="component" value="Unassembled WGS sequence"/>
</dbReference>
<dbReference type="InterPro" id="IPR039425">
    <property type="entry name" value="RNA_pol_sigma-70-like"/>
</dbReference>
<dbReference type="OrthoDB" id="1821473at2"/>
<dbReference type="InterPro" id="IPR013249">
    <property type="entry name" value="RNA_pol_sigma70_r4_t2"/>
</dbReference>
<keyword evidence="5" id="KW-0804">Transcription</keyword>
<keyword evidence="4" id="KW-0238">DNA-binding</keyword>
<dbReference type="Gene3D" id="1.10.1740.10">
    <property type="match status" value="1"/>
</dbReference>